<dbReference type="EMBL" id="GL385399">
    <property type="protein sequence ID" value="EJT73295.1"/>
    <property type="molecule type" value="Genomic_DNA"/>
</dbReference>
<gene>
    <name evidence="2" type="primary">20350598</name>
    <name evidence="1" type="ORF">GGTG_10140</name>
</gene>
<evidence type="ECO:0000313" key="3">
    <source>
        <dbReference type="Proteomes" id="UP000006039"/>
    </source>
</evidence>
<reference evidence="1" key="3">
    <citation type="submission" date="2010-09" db="EMBL/GenBank/DDBJ databases">
        <title>Annotation of Gaeumannomyces graminis var. tritici R3-111a-1.</title>
        <authorList>
            <consortium name="The Broad Institute Genome Sequencing Platform"/>
            <person name="Ma L.-J."/>
            <person name="Dead R."/>
            <person name="Young S.K."/>
            <person name="Zeng Q."/>
            <person name="Gargeya S."/>
            <person name="Fitzgerald M."/>
            <person name="Haas B."/>
            <person name="Abouelleil A."/>
            <person name="Alvarado L."/>
            <person name="Arachchi H.M."/>
            <person name="Berlin A."/>
            <person name="Brown A."/>
            <person name="Chapman S.B."/>
            <person name="Chen Z."/>
            <person name="Dunbar C."/>
            <person name="Freedman E."/>
            <person name="Gearin G."/>
            <person name="Gellesch M."/>
            <person name="Goldberg J."/>
            <person name="Griggs A."/>
            <person name="Gujja S."/>
            <person name="Heiman D."/>
            <person name="Howarth C."/>
            <person name="Larson L."/>
            <person name="Lui A."/>
            <person name="MacDonald P.J.P."/>
            <person name="Mehta T."/>
            <person name="Montmayeur A."/>
            <person name="Murphy C."/>
            <person name="Neiman D."/>
            <person name="Pearson M."/>
            <person name="Priest M."/>
            <person name="Roberts A."/>
            <person name="Saif S."/>
            <person name="Shea T."/>
            <person name="Shenoy N."/>
            <person name="Sisk P."/>
            <person name="Stolte C."/>
            <person name="Sykes S."/>
            <person name="Yandava C."/>
            <person name="Wortman J."/>
            <person name="Nusbaum C."/>
            <person name="Birren B."/>
        </authorList>
    </citation>
    <scope>NUCLEOTIDE SEQUENCE</scope>
    <source>
        <strain evidence="1">R3-111a-1</strain>
    </source>
</reference>
<reference evidence="2" key="5">
    <citation type="submission" date="2018-04" db="UniProtKB">
        <authorList>
            <consortium name="EnsemblFungi"/>
        </authorList>
    </citation>
    <scope>IDENTIFICATION</scope>
    <source>
        <strain evidence="2">R3-111a-1</strain>
    </source>
</reference>
<dbReference type="RefSeq" id="XP_009226269.1">
    <property type="nucleotide sequence ID" value="XM_009228005.1"/>
</dbReference>
<accession>J3P9F9</accession>
<dbReference type="Proteomes" id="UP000006039">
    <property type="component" value="Unassembled WGS sequence"/>
</dbReference>
<dbReference type="HOGENOM" id="CLU_2704950_0_0_1"/>
<reference evidence="1" key="2">
    <citation type="submission" date="2010-07" db="EMBL/GenBank/DDBJ databases">
        <authorList>
            <consortium name="The Broad Institute Genome Sequencing Platform"/>
            <consortium name="Broad Institute Genome Sequencing Center for Infectious Disease"/>
            <person name="Ma L.-J."/>
            <person name="Dead R."/>
            <person name="Young S."/>
            <person name="Zeng Q."/>
            <person name="Koehrsen M."/>
            <person name="Alvarado L."/>
            <person name="Berlin A."/>
            <person name="Chapman S.B."/>
            <person name="Chen Z."/>
            <person name="Freedman E."/>
            <person name="Gellesch M."/>
            <person name="Goldberg J."/>
            <person name="Griggs A."/>
            <person name="Gujja S."/>
            <person name="Heilman E.R."/>
            <person name="Heiman D."/>
            <person name="Hepburn T."/>
            <person name="Howarth C."/>
            <person name="Jen D."/>
            <person name="Larson L."/>
            <person name="Mehta T."/>
            <person name="Neiman D."/>
            <person name="Pearson M."/>
            <person name="Roberts A."/>
            <person name="Saif S."/>
            <person name="Shea T."/>
            <person name="Shenoy N."/>
            <person name="Sisk P."/>
            <person name="Stolte C."/>
            <person name="Sykes S."/>
            <person name="Walk T."/>
            <person name="White J."/>
            <person name="Yandava C."/>
            <person name="Haas B."/>
            <person name="Nusbaum C."/>
            <person name="Birren B."/>
        </authorList>
    </citation>
    <scope>NUCLEOTIDE SEQUENCE</scope>
    <source>
        <strain evidence="1">R3-111a-1</strain>
    </source>
</reference>
<evidence type="ECO:0000313" key="2">
    <source>
        <dbReference type="EnsemblFungi" id="EJT73295"/>
    </source>
</evidence>
<dbReference type="GeneID" id="20350598"/>
<name>J3P9F9_GAET3</name>
<reference evidence="3" key="1">
    <citation type="submission" date="2010-07" db="EMBL/GenBank/DDBJ databases">
        <title>The genome sequence of Gaeumannomyces graminis var. tritici strain R3-111a-1.</title>
        <authorList>
            <consortium name="The Broad Institute Genome Sequencing Platform"/>
            <person name="Ma L.-J."/>
            <person name="Dead R."/>
            <person name="Young S."/>
            <person name="Zeng Q."/>
            <person name="Koehrsen M."/>
            <person name="Alvarado L."/>
            <person name="Berlin A."/>
            <person name="Chapman S.B."/>
            <person name="Chen Z."/>
            <person name="Freedman E."/>
            <person name="Gellesch M."/>
            <person name="Goldberg J."/>
            <person name="Griggs A."/>
            <person name="Gujja S."/>
            <person name="Heilman E.R."/>
            <person name="Heiman D."/>
            <person name="Hepburn T."/>
            <person name="Howarth C."/>
            <person name="Jen D."/>
            <person name="Larson L."/>
            <person name="Mehta T."/>
            <person name="Neiman D."/>
            <person name="Pearson M."/>
            <person name="Roberts A."/>
            <person name="Saif S."/>
            <person name="Shea T."/>
            <person name="Shenoy N."/>
            <person name="Sisk P."/>
            <person name="Stolte C."/>
            <person name="Sykes S."/>
            <person name="Walk T."/>
            <person name="White J."/>
            <person name="Yandava C."/>
            <person name="Haas B."/>
            <person name="Nusbaum C."/>
            <person name="Birren B."/>
        </authorList>
    </citation>
    <scope>NUCLEOTIDE SEQUENCE [LARGE SCALE GENOMIC DNA]</scope>
    <source>
        <strain evidence="3">R3-111a-1</strain>
    </source>
</reference>
<organism evidence="1">
    <name type="scientific">Gaeumannomyces tritici (strain R3-111a-1)</name>
    <name type="common">Wheat and barley take-all root rot fungus</name>
    <name type="synonym">Gaeumannomyces graminis var. tritici</name>
    <dbReference type="NCBI Taxonomy" id="644352"/>
    <lineage>
        <taxon>Eukaryota</taxon>
        <taxon>Fungi</taxon>
        <taxon>Dikarya</taxon>
        <taxon>Ascomycota</taxon>
        <taxon>Pezizomycotina</taxon>
        <taxon>Sordariomycetes</taxon>
        <taxon>Sordariomycetidae</taxon>
        <taxon>Magnaporthales</taxon>
        <taxon>Magnaporthaceae</taxon>
        <taxon>Gaeumannomyces</taxon>
    </lineage>
</organism>
<sequence length="73" mass="7890">MCTGNGRLPPAATVERHVPCPARQMDLPARLSTNRQGPGVVVLWTRLAQSGGMAARDGACPWPMERRALQPLN</sequence>
<reference evidence="2" key="4">
    <citation type="journal article" date="2015" name="G3 (Bethesda)">
        <title>Genome sequences of three phytopathogenic species of the Magnaporthaceae family of fungi.</title>
        <authorList>
            <person name="Okagaki L.H."/>
            <person name="Nunes C.C."/>
            <person name="Sailsbery J."/>
            <person name="Clay B."/>
            <person name="Brown D."/>
            <person name="John T."/>
            <person name="Oh Y."/>
            <person name="Young N."/>
            <person name="Fitzgerald M."/>
            <person name="Haas B.J."/>
            <person name="Zeng Q."/>
            <person name="Young S."/>
            <person name="Adiconis X."/>
            <person name="Fan L."/>
            <person name="Levin J.Z."/>
            <person name="Mitchell T.K."/>
            <person name="Okubara P.A."/>
            <person name="Farman M.L."/>
            <person name="Kohn L.M."/>
            <person name="Birren B."/>
            <person name="Ma L.-J."/>
            <person name="Dean R.A."/>
        </authorList>
    </citation>
    <scope>NUCLEOTIDE SEQUENCE</scope>
    <source>
        <strain evidence="2">R3-111a-1</strain>
    </source>
</reference>
<dbReference type="EnsemblFungi" id="EJT73295">
    <property type="protein sequence ID" value="EJT73295"/>
    <property type="gene ID" value="GGTG_10140"/>
</dbReference>
<dbReference type="AlphaFoldDB" id="J3P9F9"/>
<keyword evidence="3" id="KW-1185">Reference proteome</keyword>
<dbReference type="VEuPathDB" id="FungiDB:GGTG_10140"/>
<proteinExistence type="predicted"/>
<evidence type="ECO:0000313" key="1">
    <source>
        <dbReference type="EMBL" id="EJT73295.1"/>
    </source>
</evidence>
<protein>
    <submittedName>
        <fullName evidence="1 2">Uncharacterized protein</fullName>
    </submittedName>
</protein>